<protein>
    <recommendedName>
        <fullName evidence="4">Magnesium protoporphyrin IX methyltransferase</fullName>
        <ecNumber evidence="4">2.1.1.11</ecNumber>
    </recommendedName>
</protein>
<keyword evidence="8" id="KW-1185">Reference proteome</keyword>
<name>A0ABX2ITE4_9RHOB</name>
<evidence type="ECO:0000313" key="7">
    <source>
        <dbReference type="EMBL" id="NSX53458.1"/>
    </source>
</evidence>
<evidence type="ECO:0000256" key="4">
    <source>
        <dbReference type="NCBIfam" id="TIGR02021"/>
    </source>
</evidence>
<feature type="domain" description="Magnesium-protoporphyrin IX methyltransferase C-terminal" evidence="6">
    <location>
        <begin position="129"/>
        <end position="226"/>
    </location>
</feature>
<dbReference type="Pfam" id="PF07109">
    <property type="entry name" value="Mg-por_mtran_C"/>
    <property type="match status" value="1"/>
</dbReference>
<dbReference type="InterPro" id="IPR010251">
    <property type="entry name" value="Mg_prot_MeTrfase"/>
</dbReference>
<proteinExistence type="predicted"/>
<comment type="caution">
    <text evidence="7">The sequence shown here is derived from an EMBL/GenBank/DDBJ whole genome shotgun (WGS) entry which is preliminary data.</text>
</comment>
<keyword evidence="1 7" id="KW-0489">Methyltransferase</keyword>
<evidence type="ECO:0000259" key="6">
    <source>
        <dbReference type="Pfam" id="PF07109"/>
    </source>
</evidence>
<dbReference type="CDD" id="cd02440">
    <property type="entry name" value="AdoMet_MTases"/>
    <property type="match status" value="1"/>
</dbReference>
<organism evidence="7 8">
    <name type="scientific">Parasulfitobacter algicola</name>
    <dbReference type="NCBI Taxonomy" id="2614809"/>
    <lineage>
        <taxon>Bacteria</taxon>
        <taxon>Pseudomonadati</taxon>
        <taxon>Pseudomonadota</taxon>
        <taxon>Alphaproteobacteria</taxon>
        <taxon>Rhodobacterales</taxon>
        <taxon>Roseobacteraceae</taxon>
        <taxon>Parasulfitobacter</taxon>
    </lineage>
</organism>
<dbReference type="InterPro" id="IPR007848">
    <property type="entry name" value="Small_mtfrase_dom"/>
</dbReference>
<keyword evidence="3" id="KW-0949">S-adenosyl-L-methionine</keyword>
<evidence type="ECO:0000256" key="1">
    <source>
        <dbReference type="ARBA" id="ARBA00022603"/>
    </source>
</evidence>
<sequence length="227" mass="24841">MSSYDQTRARLETYFDRTAAKTWAALTSDAPVSRIRQTVREGRDTMRAAMLGQLPDDLSGARILDAGCGAGPMTVELARRGADVLAVDISPSLLQVAQDRTPDHLKPQITFMAGDMLNTDHGSFDYVMAMDSLIHYSAADIAQALATLALRTHEKLVFTIAPKTPFLTAFWLVGKAFPRSDRSPQIVPHSVSGLGKAMKVARIEKPLRTVTRVSRGFYISQAMEVTS</sequence>
<dbReference type="GO" id="GO:0032259">
    <property type="term" value="P:methylation"/>
    <property type="evidence" value="ECO:0007669"/>
    <property type="project" value="UniProtKB-KW"/>
</dbReference>
<dbReference type="SUPFAM" id="SSF53335">
    <property type="entry name" value="S-adenosyl-L-methionine-dependent methyltransferases"/>
    <property type="match status" value="1"/>
</dbReference>
<dbReference type="PROSITE" id="PS51556">
    <property type="entry name" value="SAM_MT_MG_PIX"/>
    <property type="match status" value="1"/>
</dbReference>
<feature type="domain" description="Methyltransferase small" evidence="5">
    <location>
        <begin position="48"/>
        <end position="128"/>
    </location>
</feature>
<dbReference type="Proteomes" id="UP000777935">
    <property type="component" value="Unassembled WGS sequence"/>
</dbReference>
<dbReference type="GO" id="GO:0046406">
    <property type="term" value="F:magnesium protoporphyrin IX methyltransferase activity"/>
    <property type="evidence" value="ECO:0007669"/>
    <property type="project" value="UniProtKB-EC"/>
</dbReference>
<dbReference type="PANTHER" id="PTHR43464">
    <property type="entry name" value="METHYLTRANSFERASE"/>
    <property type="match status" value="1"/>
</dbReference>
<dbReference type="RefSeq" id="WP_174134568.1">
    <property type="nucleotide sequence ID" value="NZ_JABUFE010000001.1"/>
</dbReference>
<dbReference type="InterPro" id="IPR029063">
    <property type="entry name" value="SAM-dependent_MTases_sf"/>
</dbReference>
<keyword evidence="2 7" id="KW-0808">Transferase</keyword>
<reference evidence="7 8" key="1">
    <citation type="submission" date="2020-06" db="EMBL/GenBank/DDBJ databases">
        <title>Sulfitobacter algicola sp. nov., isolated from green algae.</title>
        <authorList>
            <person name="Wang C."/>
        </authorList>
    </citation>
    <scope>NUCLEOTIDE SEQUENCE [LARGE SCALE GENOMIC DNA]</scope>
    <source>
        <strain evidence="7 8">1151</strain>
    </source>
</reference>
<gene>
    <name evidence="7" type="ORF">HRQ87_01435</name>
</gene>
<evidence type="ECO:0000259" key="5">
    <source>
        <dbReference type="Pfam" id="PF05175"/>
    </source>
</evidence>
<evidence type="ECO:0000256" key="3">
    <source>
        <dbReference type="ARBA" id="ARBA00022691"/>
    </source>
</evidence>
<evidence type="ECO:0000313" key="8">
    <source>
        <dbReference type="Proteomes" id="UP000777935"/>
    </source>
</evidence>
<dbReference type="NCBIfam" id="TIGR02021">
    <property type="entry name" value="BchM-ChlM"/>
    <property type="match status" value="1"/>
</dbReference>
<dbReference type="PANTHER" id="PTHR43464:SF19">
    <property type="entry name" value="UBIQUINONE BIOSYNTHESIS O-METHYLTRANSFERASE, MITOCHONDRIAL"/>
    <property type="match status" value="1"/>
</dbReference>
<evidence type="ECO:0000256" key="2">
    <source>
        <dbReference type="ARBA" id="ARBA00022679"/>
    </source>
</evidence>
<accession>A0ABX2ITE4</accession>
<dbReference type="EC" id="2.1.1.11" evidence="4"/>
<dbReference type="InterPro" id="IPR010940">
    <property type="entry name" value="Mg_prot_MeTrfase_C"/>
</dbReference>
<dbReference type="EMBL" id="JABUFE010000001">
    <property type="protein sequence ID" value="NSX53458.1"/>
    <property type="molecule type" value="Genomic_DNA"/>
</dbReference>
<dbReference type="Pfam" id="PF05175">
    <property type="entry name" value="MTS"/>
    <property type="match status" value="1"/>
</dbReference>
<dbReference type="Gene3D" id="3.40.50.150">
    <property type="entry name" value="Vaccinia Virus protein VP39"/>
    <property type="match status" value="1"/>
</dbReference>